<dbReference type="EMBL" id="JAFCIQ010000007">
    <property type="protein sequence ID" value="MBM2767242.1"/>
    <property type="molecule type" value="Genomic_DNA"/>
</dbReference>
<dbReference type="Gene3D" id="3.40.50.1820">
    <property type="entry name" value="alpha/beta hydrolase"/>
    <property type="match status" value="1"/>
</dbReference>
<dbReference type="RefSeq" id="WP_203368151.1">
    <property type="nucleotide sequence ID" value="NZ_CABVLY010000023.1"/>
</dbReference>
<gene>
    <name evidence="5" type="ORF">BAN20980_05107</name>
    <name evidence="4" type="ORF">JQK92_12485</name>
</gene>
<name>A0A6P2GF65_9BURK</name>
<feature type="domain" description="AB hydrolase-1" evidence="3">
    <location>
        <begin position="26"/>
        <end position="309"/>
    </location>
</feature>
<dbReference type="EMBL" id="CABVLY010000023">
    <property type="protein sequence ID" value="VVU52372.1"/>
    <property type="molecule type" value="Genomic_DNA"/>
</dbReference>
<dbReference type="Proteomes" id="UP000755577">
    <property type="component" value="Unassembled WGS sequence"/>
</dbReference>
<feature type="coiled-coil region" evidence="2">
    <location>
        <begin position="268"/>
        <end position="295"/>
    </location>
</feature>
<dbReference type="InterPro" id="IPR000639">
    <property type="entry name" value="Epox_hydrolase-like"/>
</dbReference>
<evidence type="ECO:0000256" key="1">
    <source>
        <dbReference type="ARBA" id="ARBA00022801"/>
    </source>
</evidence>
<evidence type="ECO:0000256" key="2">
    <source>
        <dbReference type="SAM" id="Coils"/>
    </source>
</evidence>
<dbReference type="Pfam" id="PF00561">
    <property type="entry name" value="Abhydrolase_1"/>
    <property type="match status" value="1"/>
</dbReference>
<sequence>MGQDWKHGYVHTNGIRMHYVEQGSGPLVLLCHGWPESWFSWRHQITPLAGAGYRVVAMDQRGYGDTDAPQAIDAYTVLNLVADLVGLVHALGERQAILVGHDWGSMVTAAAALLRPDMFTQLALLSVPYLPRQTLRPSVRLQLLSQEQHFYQQYFQEPERIERELEADIRLSLLGILYSASGQARSSEKHRHASFVRFDKASRLVDSLVFPDEQPAWLTTEELDYFTAQFMRSGFRGGINWYRNFDRNWELTPFLDGARLLQPTVFIAGELDGVLKMAKDEYETLERNVPNLNGKHLIAGVGHYAQQEAPDAVNRLLLSFLSTRG</sequence>
<evidence type="ECO:0000313" key="7">
    <source>
        <dbReference type="Proteomes" id="UP000755577"/>
    </source>
</evidence>
<dbReference type="InterPro" id="IPR029058">
    <property type="entry name" value="AB_hydrolase_fold"/>
</dbReference>
<accession>A0A6P2GF65</accession>
<dbReference type="PANTHER" id="PTHR43329">
    <property type="entry name" value="EPOXIDE HYDROLASE"/>
    <property type="match status" value="1"/>
</dbReference>
<evidence type="ECO:0000313" key="4">
    <source>
        <dbReference type="EMBL" id="MBM2767242.1"/>
    </source>
</evidence>
<dbReference type="Proteomes" id="UP000494201">
    <property type="component" value="Unassembled WGS sequence"/>
</dbReference>
<keyword evidence="2" id="KW-0175">Coiled coil</keyword>
<reference evidence="4 7" key="2">
    <citation type="submission" date="2021-02" db="EMBL/GenBank/DDBJ databases">
        <title>Draft genome of the type strains Burkholderia anthina DSM16086.</title>
        <authorList>
            <person name="Hertel R."/>
            <person name="Meissner J."/>
            <person name="Poehlein A."/>
            <person name="Daniel R."/>
            <person name="Commichau F.M."/>
        </authorList>
    </citation>
    <scope>NUCLEOTIDE SEQUENCE [LARGE SCALE GENOMIC DNA]</scope>
    <source>
        <strain evidence="4 7">DSM 16086</strain>
    </source>
</reference>
<keyword evidence="7" id="KW-1185">Reference proteome</keyword>
<dbReference type="AlphaFoldDB" id="A0A6P2GF65"/>
<proteinExistence type="predicted"/>
<dbReference type="InterPro" id="IPR000073">
    <property type="entry name" value="AB_hydrolase_1"/>
</dbReference>
<evidence type="ECO:0000313" key="6">
    <source>
        <dbReference type="Proteomes" id="UP000494201"/>
    </source>
</evidence>
<protein>
    <submittedName>
        <fullName evidence="5">Alpha/beta hydrolase</fullName>
    </submittedName>
</protein>
<evidence type="ECO:0000313" key="5">
    <source>
        <dbReference type="EMBL" id="VVU52372.1"/>
    </source>
</evidence>
<organism evidence="5 6">
    <name type="scientific">Burkholderia anthina</name>
    <dbReference type="NCBI Taxonomy" id="179879"/>
    <lineage>
        <taxon>Bacteria</taxon>
        <taxon>Pseudomonadati</taxon>
        <taxon>Pseudomonadota</taxon>
        <taxon>Betaproteobacteria</taxon>
        <taxon>Burkholderiales</taxon>
        <taxon>Burkholderiaceae</taxon>
        <taxon>Burkholderia</taxon>
        <taxon>Burkholderia cepacia complex</taxon>
    </lineage>
</organism>
<dbReference type="SUPFAM" id="SSF53474">
    <property type="entry name" value="alpha/beta-Hydrolases"/>
    <property type="match status" value="1"/>
</dbReference>
<evidence type="ECO:0000259" key="3">
    <source>
        <dbReference type="Pfam" id="PF00561"/>
    </source>
</evidence>
<dbReference type="GO" id="GO:0016787">
    <property type="term" value="F:hydrolase activity"/>
    <property type="evidence" value="ECO:0007669"/>
    <property type="project" value="UniProtKB-KW"/>
</dbReference>
<reference evidence="5 6" key="1">
    <citation type="submission" date="2019-09" db="EMBL/GenBank/DDBJ databases">
        <authorList>
            <person name="Depoorter E."/>
        </authorList>
    </citation>
    <scope>NUCLEOTIDE SEQUENCE [LARGE SCALE GENOMIC DNA]</scope>
    <source>
        <strain evidence="5">LMG 20980</strain>
    </source>
</reference>
<dbReference type="PRINTS" id="PR00412">
    <property type="entry name" value="EPOXHYDRLASE"/>
</dbReference>
<dbReference type="GeneID" id="56503170"/>
<keyword evidence="1 5" id="KW-0378">Hydrolase</keyword>
<dbReference type="PRINTS" id="PR00111">
    <property type="entry name" value="ABHYDROLASE"/>
</dbReference>